<proteinExistence type="predicted"/>
<dbReference type="Proteomes" id="UP000317369">
    <property type="component" value="Chromosome"/>
</dbReference>
<reference evidence="1 2" key="1">
    <citation type="submission" date="2019-02" db="EMBL/GenBank/DDBJ databases">
        <title>Deep-cultivation of Planctomycetes and their phenomic and genomic characterization uncovers novel biology.</title>
        <authorList>
            <person name="Wiegand S."/>
            <person name="Jogler M."/>
            <person name="Boedeker C."/>
            <person name="Pinto D."/>
            <person name="Vollmers J."/>
            <person name="Rivas-Marin E."/>
            <person name="Kohn T."/>
            <person name="Peeters S.H."/>
            <person name="Heuer A."/>
            <person name="Rast P."/>
            <person name="Oberbeckmann S."/>
            <person name="Bunk B."/>
            <person name="Jeske O."/>
            <person name="Meyerdierks A."/>
            <person name="Storesund J.E."/>
            <person name="Kallscheuer N."/>
            <person name="Luecker S."/>
            <person name="Lage O.M."/>
            <person name="Pohl T."/>
            <person name="Merkel B.J."/>
            <person name="Hornburger P."/>
            <person name="Mueller R.-W."/>
            <person name="Bruemmer F."/>
            <person name="Labrenz M."/>
            <person name="Spormann A.M."/>
            <person name="Op den Camp H."/>
            <person name="Overmann J."/>
            <person name="Amann R."/>
            <person name="Jetten M.S.M."/>
            <person name="Mascher T."/>
            <person name="Medema M.H."/>
            <person name="Devos D.P."/>
            <person name="Kaster A.-K."/>
            <person name="Ovreas L."/>
            <person name="Rohde M."/>
            <person name="Galperin M.Y."/>
            <person name="Jogler C."/>
        </authorList>
    </citation>
    <scope>NUCLEOTIDE SEQUENCE [LARGE SCALE GENOMIC DNA]</scope>
    <source>
        <strain evidence="1 2">KS4</strain>
    </source>
</reference>
<sequence precursor="true">MDICRLCYSYKSYNCYDRVSVANSMICLLNDLMGMTRCGSFNPIKGQLTKYAPKLTYHERDARTTSLQRERSC</sequence>
<keyword evidence="2" id="KW-1185">Reference proteome</keyword>
<evidence type="ECO:0000313" key="1">
    <source>
        <dbReference type="EMBL" id="QDU32911.1"/>
    </source>
</evidence>
<accession>A0A517YRS5</accession>
<dbReference type="KEGG" id="pcor:KS4_09500"/>
<name>A0A517YRS5_9BACT</name>
<dbReference type="EMBL" id="CP036425">
    <property type="protein sequence ID" value="QDU32911.1"/>
    <property type="molecule type" value="Genomic_DNA"/>
</dbReference>
<organism evidence="1 2">
    <name type="scientific">Poriferisphaera corsica</name>
    <dbReference type="NCBI Taxonomy" id="2528020"/>
    <lineage>
        <taxon>Bacteria</taxon>
        <taxon>Pseudomonadati</taxon>
        <taxon>Planctomycetota</taxon>
        <taxon>Phycisphaerae</taxon>
        <taxon>Phycisphaerales</taxon>
        <taxon>Phycisphaeraceae</taxon>
        <taxon>Poriferisphaera</taxon>
    </lineage>
</organism>
<dbReference type="AlphaFoldDB" id="A0A517YRS5"/>
<gene>
    <name evidence="1" type="ORF">KS4_09500</name>
</gene>
<evidence type="ECO:0000313" key="2">
    <source>
        <dbReference type="Proteomes" id="UP000317369"/>
    </source>
</evidence>
<protein>
    <submittedName>
        <fullName evidence="1">Uncharacterized protein</fullName>
    </submittedName>
</protein>